<reference evidence="1 2" key="1">
    <citation type="submission" date="2020-04" db="EMBL/GenBank/DDBJ databases">
        <title>Whole-genome sequencing of Vibrio spp. from China reveals different genetic environments of blaCTX-M-14 among diverse lineages.</title>
        <authorList>
            <person name="Zheng Z."/>
            <person name="Ye L."/>
            <person name="Chen S."/>
        </authorList>
    </citation>
    <scope>NUCLEOTIDE SEQUENCE [LARGE SCALE GENOMIC DNA]</scope>
    <source>
        <strain evidence="1 2">Vb0551</strain>
    </source>
</reference>
<protein>
    <submittedName>
        <fullName evidence="1">Uncharacterized protein</fullName>
    </submittedName>
</protein>
<evidence type="ECO:0000313" key="2">
    <source>
        <dbReference type="Proteomes" id="UP000518904"/>
    </source>
</evidence>
<dbReference type="AlphaFoldDB" id="A0A7Y0XDD4"/>
<accession>A0A7Y0XDD4</accession>
<dbReference type="EMBL" id="JABCLB010002168">
    <property type="protein sequence ID" value="NMU84820.1"/>
    <property type="molecule type" value="Genomic_DNA"/>
</dbReference>
<evidence type="ECO:0000313" key="1">
    <source>
        <dbReference type="EMBL" id="NMU84820.1"/>
    </source>
</evidence>
<comment type="caution">
    <text evidence="1">The sequence shown here is derived from an EMBL/GenBank/DDBJ whole genome shotgun (WGS) entry which is preliminary data.</text>
</comment>
<dbReference type="Proteomes" id="UP000518904">
    <property type="component" value="Unassembled WGS sequence"/>
</dbReference>
<name>A0A7Y0XDD4_VIBPH</name>
<dbReference type="Pfam" id="PF19749">
    <property type="entry name" value="DUF6236"/>
    <property type="match status" value="1"/>
</dbReference>
<organism evidence="1 2">
    <name type="scientific">Vibrio parahaemolyticus</name>
    <dbReference type="NCBI Taxonomy" id="670"/>
    <lineage>
        <taxon>Bacteria</taxon>
        <taxon>Pseudomonadati</taxon>
        <taxon>Pseudomonadota</taxon>
        <taxon>Gammaproteobacteria</taxon>
        <taxon>Vibrionales</taxon>
        <taxon>Vibrionaceae</taxon>
        <taxon>Vibrio</taxon>
    </lineage>
</organism>
<sequence length="290" mass="31562">MERGIVTPAQEIISNGDSLSMRGSLPPEQIRYLALYWDKVVVTDSNIFGSGLSDESKILVDAGILRKETARMSLNGTFNGSGLAKMHFDGLSQITASLTAKNPGQWAIHQSGDQLHIPKNMSKELVTADFELNQCLPVPFPDLPLEKLIEFKFKREDELIALRKTLDELYLDISNSQDIPRAKIVKISQLEKAINDLDVVARESWGSRLLASRKVSLDINLGSLSQGAVTGGIVGSTFSNPVLGLFAAAGQTIVSSMKFEVSSSNQLASSVGHQLDLSYLSSLKQESLVK</sequence>
<gene>
    <name evidence="1" type="ORF">HKB16_18335</name>
</gene>
<dbReference type="InterPro" id="IPR046203">
    <property type="entry name" value="DUF6236"/>
</dbReference>
<proteinExistence type="predicted"/>
<dbReference type="RefSeq" id="WP_023585851.1">
    <property type="nucleotide sequence ID" value="NZ_CP041202.1"/>
</dbReference>